<evidence type="ECO:0000313" key="2">
    <source>
        <dbReference type="EMBL" id="MBG0560722.1"/>
    </source>
</evidence>
<feature type="compositionally biased region" description="Polar residues" evidence="1">
    <location>
        <begin position="154"/>
        <end position="164"/>
    </location>
</feature>
<comment type="caution">
    <text evidence="2">The sequence shown here is derived from an EMBL/GenBank/DDBJ whole genome shotgun (WGS) entry which is preliminary data.</text>
</comment>
<keyword evidence="3" id="KW-1185">Reference proteome</keyword>
<feature type="region of interest" description="Disordered" evidence="1">
    <location>
        <begin position="151"/>
        <end position="199"/>
    </location>
</feature>
<evidence type="ECO:0000313" key="3">
    <source>
        <dbReference type="Proteomes" id="UP000598146"/>
    </source>
</evidence>
<dbReference type="RefSeq" id="WP_196412525.1">
    <property type="nucleotide sequence ID" value="NZ_JADQTO010000002.1"/>
</dbReference>
<feature type="compositionally biased region" description="Basic and acidic residues" evidence="1">
    <location>
        <begin position="176"/>
        <end position="199"/>
    </location>
</feature>
<proteinExistence type="predicted"/>
<organism evidence="2 3">
    <name type="scientific">Actinoplanes aureus</name>
    <dbReference type="NCBI Taxonomy" id="2792083"/>
    <lineage>
        <taxon>Bacteria</taxon>
        <taxon>Bacillati</taxon>
        <taxon>Actinomycetota</taxon>
        <taxon>Actinomycetes</taxon>
        <taxon>Micromonosporales</taxon>
        <taxon>Micromonosporaceae</taxon>
        <taxon>Actinoplanes</taxon>
    </lineage>
</organism>
<gene>
    <name evidence="2" type="ORF">I4J89_04480</name>
</gene>
<evidence type="ECO:0000256" key="1">
    <source>
        <dbReference type="SAM" id="MobiDB-lite"/>
    </source>
</evidence>
<reference evidence="2" key="1">
    <citation type="submission" date="2020-11" db="EMBL/GenBank/DDBJ databases">
        <title>Isolation and identification of active actinomycetes.</title>
        <authorList>
            <person name="Sun X."/>
        </authorList>
    </citation>
    <scope>NUCLEOTIDE SEQUENCE</scope>
    <source>
        <strain evidence="2">NEAU-A11</strain>
    </source>
</reference>
<dbReference type="AlphaFoldDB" id="A0A931C505"/>
<name>A0A931C505_9ACTN</name>
<protein>
    <submittedName>
        <fullName evidence="2">Uncharacterized protein</fullName>
    </submittedName>
</protein>
<accession>A0A931C505</accession>
<dbReference type="Proteomes" id="UP000598146">
    <property type="component" value="Unassembled WGS sequence"/>
</dbReference>
<dbReference type="EMBL" id="JADQTO010000002">
    <property type="protein sequence ID" value="MBG0560722.1"/>
    <property type="molecule type" value="Genomic_DNA"/>
</dbReference>
<sequence length="199" mass="20910">MVKIIAPNREYNGTVGDVQFKDGVADTDNPAVLAYCRSAGYEVGGETATTLEEPAPADPREVGNGLIGTPLRDAAVDPKPEDFLAPVNAGQANPHGAEVVSPEIHAALGPTPLVPGLVGDPAMQQDRESEAARLALVDQLPAAAVVDELADGNAQEQPAGNASQEAWADWVLATHPELDPESVRAMKRDDLRTEYGKTE</sequence>